<dbReference type="AlphaFoldDB" id="A0A4S5ESH4"/>
<dbReference type="PANTHER" id="PTHR41534">
    <property type="entry name" value="BLR3401 PROTEIN"/>
    <property type="match status" value="1"/>
</dbReference>
<keyword evidence="4" id="KW-1185">Reference proteome</keyword>
<protein>
    <submittedName>
        <fullName evidence="3">Ring-hydroxylating dioxygenase subunit beta</fullName>
    </submittedName>
</protein>
<name>A0A4S5ESH4_9ACTN</name>
<evidence type="ECO:0000256" key="1">
    <source>
        <dbReference type="ARBA" id="ARBA00009570"/>
    </source>
</evidence>
<keyword evidence="2" id="KW-0560">Oxidoreductase</keyword>
<dbReference type="RefSeq" id="WP_136447192.1">
    <property type="nucleotide sequence ID" value="NZ_SSXH01000076.1"/>
</dbReference>
<reference evidence="3 4" key="1">
    <citation type="submission" date="2019-04" db="EMBL/GenBank/DDBJ databases">
        <title>Draft genome sequences for three unisolated Alnus-infective Frankia Sp+ strains, AgTrS, AiOr and AvVan, the first sequenced Frankia strains able to sporulate in-planta.</title>
        <authorList>
            <person name="Bethencourt L."/>
            <person name="Vautrin F."/>
            <person name="Taib N."/>
            <person name="Dubost A."/>
            <person name="Castro-Garcia L."/>
            <person name="Imbaud O."/>
            <person name="Abrouk D."/>
            <person name="Fournier P."/>
            <person name="Briolay J."/>
            <person name="Nguyen A."/>
            <person name="Normand P."/>
            <person name="Fernandez M.P."/>
            <person name="Brochier-Armanet C."/>
            <person name="Herrera-Belaroussi A."/>
        </authorList>
    </citation>
    <scope>NUCLEOTIDE SEQUENCE [LARGE SCALE GENOMIC DNA]</scope>
    <source>
        <strain evidence="3 4">AvVan</strain>
    </source>
</reference>
<dbReference type="Gene3D" id="3.10.450.50">
    <property type="match status" value="1"/>
</dbReference>
<dbReference type="OrthoDB" id="3212009at2"/>
<gene>
    <name evidence="3" type="ORF">E7Y31_05255</name>
</gene>
<proteinExistence type="inferred from homology"/>
<evidence type="ECO:0000313" key="3">
    <source>
        <dbReference type="EMBL" id="THJ75475.1"/>
    </source>
</evidence>
<dbReference type="Proteomes" id="UP000305282">
    <property type="component" value="Unassembled WGS sequence"/>
</dbReference>
<dbReference type="PANTHER" id="PTHR41534:SF2">
    <property type="entry name" value="3-PHENYLPROPIONATE_CINNAMIC ACID DIOXYGENASE SUBUNIT BETA"/>
    <property type="match status" value="1"/>
</dbReference>
<comment type="similarity">
    <text evidence="1">Belongs to the bacterial ring-hydroxylating dioxygenase beta subunit family.</text>
</comment>
<evidence type="ECO:0000256" key="2">
    <source>
        <dbReference type="ARBA" id="ARBA00023002"/>
    </source>
</evidence>
<dbReference type="SUPFAM" id="SSF54427">
    <property type="entry name" value="NTF2-like"/>
    <property type="match status" value="1"/>
</dbReference>
<evidence type="ECO:0000313" key="4">
    <source>
        <dbReference type="Proteomes" id="UP000305282"/>
    </source>
</evidence>
<dbReference type="GO" id="GO:0019380">
    <property type="term" value="P:3-phenylpropionate catabolic process"/>
    <property type="evidence" value="ECO:0007669"/>
    <property type="project" value="TreeGrafter"/>
</dbReference>
<sequence length="161" mass="17764">MSDLTSLGAAAAVPVGAVPAAGVDPALASFIYTEARLADEARYSQWEALWDDDAKYWVPMHPDHDPRVNVSYIYDNRRRIRSRVAQLNSGNRHSQTPPSVLRRLITNLEVVAQDSDTMTLAANFVIYEYRIRARGGDLKLAAKTVHLVNAGGPVPTMSFLI</sequence>
<keyword evidence="3" id="KW-0223">Dioxygenase</keyword>
<comment type="caution">
    <text evidence="3">The sequence shown here is derived from an EMBL/GenBank/DDBJ whole genome shotgun (WGS) entry which is preliminary data.</text>
</comment>
<organism evidence="3 4">
    <name type="scientific">Candidatus Frankia alpina</name>
    <dbReference type="NCBI Taxonomy" id="2699483"/>
    <lineage>
        <taxon>Bacteria</taxon>
        <taxon>Bacillati</taxon>
        <taxon>Actinomycetota</taxon>
        <taxon>Actinomycetes</taxon>
        <taxon>Frankiales</taxon>
        <taxon>Frankiaceae</taxon>
        <taxon>Frankia</taxon>
    </lineage>
</organism>
<accession>A0A4S5ESH4</accession>
<dbReference type="Pfam" id="PF00866">
    <property type="entry name" value="Ring_hydroxyl_B"/>
    <property type="match status" value="1"/>
</dbReference>
<dbReference type="InterPro" id="IPR000391">
    <property type="entry name" value="Rng_hydr_dOase-bsu"/>
</dbReference>
<dbReference type="EMBL" id="SSXH01000076">
    <property type="protein sequence ID" value="THJ75475.1"/>
    <property type="molecule type" value="Genomic_DNA"/>
</dbReference>
<dbReference type="GO" id="GO:0051213">
    <property type="term" value="F:dioxygenase activity"/>
    <property type="evidence" value="ECO:0007669"/>
    <property type="project" value="UniProtKB-KW"/>
</dbReference>
<dbReference type="InterPro" id="IPR032710">
    <property type="entry name" value="NTF2-like_dom_sf"/>
</dbReference>